<dbReference type="CDD" id="cd23763">
    <property type="entry name" value="ASKHA_ATPase_ROK"/>
    <property type="match status" value="1"/>
</dbReference>
<evidence type="ECO:0000259" key="2">
    <source>
        <dbReference type="Pfam" id="PF12802"/>
    </source>
</evidence>
<dbReference type="AlphaFoldDB" id="A0A229SQK0"/>
<dbReference type="GO" id="GO:0003700">
    <property type="term" value="F:DNA-binding transcription factor activity"/>
    <property type="evidence" value="ECO:0007669"/>
    <property type="project" value="InterPro"/>
</dbReference>
<dbReference type="InterPro" id="IPR036388">
    <property type="entry name" value="WH-like_DNA-bd_sf"/>
</dbReference>
<organism evidence="3 4">
    <name type="scientific">Amycolatopsis vastitatis</name>
    <dbReference type="NCBI Taxonomy" id="1905142"/>
    <lineage>
        <taxon>Bacteria</taxon>
        <taxon>Bacillati</taxon>
        <taxon>Actinomycetota</taxon>
        <taxon>Actinomycetes</taxon>
        <taxon>Pseudonocardiales</taxon>
        <taxon>Pseudonocardiaceae</taxon>
        <taxon>Amycolatopsis</taxon>
    </lineage>
</organism>
<dbReference type="InterPro" id="IPR036390">
    <property type="entry name" value="WH_DNA-bd_sf"/>
</dbReference>
<keyword evidence="4" id="KW-1185">Reference proteome</keyword>
<dbReference type="PANTHER" id="PTHR18964">
    <property type="entry name" value="ROK (REPRESSOR, ORF, KINASE) FAMILY"/>
    <property type="match status" value="1"/>
</dbReference>
<keyword evidence="3" id="KW-0418">Kinase</keyword>
<dbReference type="SUPFAM" id="SSF53067">
    <property type="entry name" value="Actin-like ATPase domain"/>
    <property type="match status" value="1"/>
</dbReference>
<dbReference type="Pfam" id="PF00480">
    <property type="entry name" value="ROK"/>
    <property type="match status" value="1"/>
</dbReference>
<dbReference type="GO" id="GO:0016301">
    <property type="term" value="F:kinase activity"/>
    <property type="evidence" value="ECO:0007669"/>
    <property type="project" value="UniProtKB-KW"/>
</dbReference>
<evidence type="ECO:0000256" key="1">
    <source>
        <dbReference type="ARBA" id="ARBA00006479"/>
    </source>
</evidence>
<dbReference type="Gene3D" id="3.30.420.40">
    <property type="match status" value="2"/>
</dbReference>
<sequence length="386" mass="39255">MLSGVVTGSLVREVNLQVVYRAVREVHPVSRAQLARRLGTSKPTTGRSVDALLAAGLIREAAPPADATGYGAVFFEPCPDAAVVLGLDVGSRYVRGLLVDLDGVQLARADLPLTAAGGPAVLARAVEVRDRLLKQAGVADVSAAAVGMGGVIDPRTGEVRVANQHELNGFAATAEFHAALGVPVVVENDVNLAAVGEGAHGAGAGVRNFAFLSVGSGVGAGLVLAGELHRGQHGAAGEIDYVRADREFDPRSPAADAFLAHAEQRLARSSGSSLRSPVTAEAVMAAARTGDTLAVSLVRLEAARIARAAAGLTRVVDVELIVLGGGLGLNGDLLLEPVRAALAELTPYPPRVEVSRLGAATLTGAVVVALRAVLEDLVPSRVAAAG</sequence>
<dbReference type="EMBL" id="NMUL01000049">
    <property type="protein sequence ID" value="OXM61118.1"/>
    <property type="molecule type" value="Genomic_DNA"/>
</dbReference>
<evidence type="ECO:0000313" key="4">
    <source>
        <dbReference type="Proteomes" id="UP000215199"/>
    </source>
</evidence>
<keyword evidence="3" id="KW-0808">Transferase</keyword>
<dbReference type="InterPro" id="IPR000600">
    <property type="entry name" value="ROK"/>
</dbReference>
<evidence type="ECO:0000313" key="3">
    <source>
        <dbReference type="EMBL" id="OXM61118.1"/>
    </source>
</evidence>
<dbReference type="RefSeq" id="WP_093952678.1">
    <property type="nucleotide sequence ID" value="NZ_NMUL01000049.1"/>
</dbReference>
<dbReference type="Pfam" id="PF12802">
    <property type="entry name" value="MarR_2"/>
    <property type="match status" value="1"/>
</dbReference>
<dbReference type="OrthoDB" id="3189808at2"/>
<name>A0A229SQK0_9PSEU</name>
<proteinExistence type="inferred from homology"/>
<comment type="similarity">
    <text evidence="1">Belongs to the ROK (NagC/XylR) family.</text>
</comment>
<reference evidence="4" key="1">
    <citation type="submission" date="2017-07" db="EMBL/GenBank/DDBJ databases">
        <title>Comparative genome mining reveals phylogenetic distribution patterns of secondary metabolites in Amycolatopsis.</title>
        <authorList>
            <person name="Adamek M."/>
            <person name="Alanjary M."/>
            <person name="Sales-Ortells H."/>
            <person name="Goodfellow M."/>
            <person name="Bull A.T."/>
            <person name="Kalinowski J."/>
            <person name="Ziemert N."/>
        </authorList>
    </citation>
    <scope>NUCLEOTIDE SEQUENCE [LARGE SCALE GENOMIC DNA]</scope>
    <source>
        <strain evidence="4">H5</strain>
    </source>
</reference>
<dbReference type="SUPFAM" id="SSF46785">
    <property type="entry name" value="Winged helix' DNA-binding domain"/>
    <property type="match status" value="1"/>
</dbReference>
<feature type="domain" description="HTH marR-type" evidence="2">
    <location>
        <begin position="27"/>
        <end position="66"/>
    </location>
</feature>
<accession>A0A229SQK0</accession>
<gene>
    <name evidence="3" type="ORF">CF165_39295</name>
</gene>
<dbReference type="InterPro" id="IPR043129">
    <property type="entry name" value="ATPase_NBD"/>
</dbReference>
<dbReference type="PANTHER" id="PTHR18964:SF149">
    <property type="entry name" value="BIFUNCTIONAL UDP-N-ACETYLGLUCOSAMINE 2-EPIMERASE_N-ACETYLMANNOSAMINE KINASE"/>
    <property type="match status" value="1"/>
</dbReference>
<protein>
    <submittedName>
        <fullName evidence="3">Sugar kinase</fullName>
    </submittedName>
</protein>
<dbReference type="InterPro" id="IPR000835">
    <property type="entry name" value="HTH_MarR-typ"/>
</dbReference>
<dbReference type="Gene3D" id="1.10.10.10">
    <property type="entry name" value="Winged helix-like DNA-binding domain superfamily/Winged helix DNA-binding domain"/>
    <property type="match status" value="1"/>
</dbReference>
<comment type="caution">
    <text evidence="3">The sequence shown here is derived from an EMBL/GenBank/DDBJ whole genome shotgun (WGS) entry which is preliminary data.</text>
</comment>
<dbReference type="Proteomes" id="UP000215199">
    <property type="component" value="Unassembled WGS sequence"/>
</dbReference>